<evidence type="ECO:0000256" key="3">
    <source>
        <dbReference type="ARBA" id="ARBA00022989"/>
    </source>
</evidence>
<dbReference type="GO" id="GO:0016020">
    <property type="term" value="C:membrane"/>
    <property type="evidence" value="ECO:0007669"/>
    <property type="project" value="UniProtKB-SubCell"/>
</dbReference>
<name>A0A347UCH1_9RHOB</name>
<dbReference type="OrthoDB" id="4964299at2"/>
<dbReference type="AlphaFoldDB" id="A0A347UCH1"/>
<protein>
    <submittedName>
        <fullName evidence="4">Glycosyltransferase family 2 protein</fullName>
    </submittedName>
</protein>
<reference evidence="4 5" key="1">
    <citation type="submission" date="2018-09" db="EMBL/GenBank/DDBJ databases">
        <title>Profundibacter amoris BAR1 gen. nov., sp. nov., a new member of the Roseobacter clade isolated at Lokis Castle Vent Field on the Arctic Mid-Oceanic Ridge.</title>
        <authorList>
            <person name="Le Moine Bauer S."/>
            <person name="Sjoeberg A.G."/>
            <person name="L'Haridon S."/>
            <person name="Stokke R."/>
            <person name="Roalkvam I."/>
            <person name="Steen I.H."/>
            <person name="Dahle H."/>
        </authorList>
    </citation>
    <scope>NUCLEOTIDE SEQUENCE [LARGE SCALE GENOMIC DNA]</scope>
    <source>
        <strain evidence="4 5">BAR1</strain>
    </source>
</reference>
<dbReference type="Proteomes" id="UP000261704">
    <property type="component" value="Chromosome"/>
</dbReference>
<dbReference type="EMBL" id="CP032125">
    <property type="protein sequence ID" value="AXX96549.1"/>
    <property type="molecule type" value="Genomic_DNA"/>
</dbReference>
<dbReference type="GO" id="GO:0016757">
    <property type="term" value="F:glycosyltransferase activity"/>
    <property type="evidence" value="ECO:0007669"/>
    <property type="project" value="TreeGrafter"/>
</dbReference>
<keyword evidence="3" id="KW-1133">Transmembrane helix</keyword>
<gene>
    <name evidence="4" type="ORF">BAR1_00530</name>
</gene>
<organism evidence="4 5">
    <name type="scientific">Profundibacter amoris</name>
    <dbReference type="NCBI Taxonomy" id="2171755"/>
    <lineage>
        <taxon>Bacteria</taxon>
        <taxon>Pseudomonadati</taxon>
        <taxon>Pseudomonadota</taxon>
        <taxon>Alphaproteobacteria</taxon>
        <taxon>Rhodobacterales</taxon>
        <taxon>Paracoccaceae</taxon>
        <taxon>Profundibacter</taxon>
    </lineage>
</organism>
<dbReference type="RefSeq" id="WP_118941207.1">
    <property type="nucleotide sequence ID" value="NZ_CP032125.1"/>
</dbReference>
<comment type="subcellular location">
    <subcellularLocation>
        <location evidence="1">Membrane</location>
        <topology evidence="1">Single-pass membrane protein</topology>
    </subcellularLocation>
</comment>
<keyword evidence="3" id="KW-0472">Membrane</keyword>
<dbReference type="Pfam" id="PF13704">
    <property type="entry name" value="Glyco_tranf_2_4"/>
    <property type="match status" value="1"/>
</dbReference>
<dbReference type="PANTHER" id="PTHR21461">
    <property type="entry name" value="GLYCOSYLTRANSFERASE FAMILY 92 PROTEIN"/>
    <property type="match status" value="1"/>
</dbReference>
<keyword evidence="2" id="KW-0812">Transmembrane</keyword>
<evidence type="ECO:0000256" key="1">
    <source>
        <dbReference type="ARBA" id="ARBA00004167"/>
    </source>
</evidence>
<keyword evidence="5" id="KW-1185">Reference proteome</keyword>
<keyword evidence="4" id="KW-0808">Transferase</keyword>
<proteinExistence type="predicted"/>
<sequence length="333" mass="38612">MQGSLALTAMRNEGPFILEWVAWQKMLGFENILILHNDCTDHSPQLLRLLDRMGEVTAKRHEPREGHSPQAEAYRTARSNRLVKQAEWMFTCDVDEFLVIHKGDGSIGALLDNGKVPFAAMAINWRLFGSAGHRKWQDDLVHRRYFLSSEPDFKRNSVIKSFVRHPRLYKRLNSHCASGWQGKGAWGQGGNYWALSDGSRFDEFHPNKHPQNAVPDDRKLHHIAEVHHYAVRSHEEFSFKKGRPAASDFADRYTDTFRKTLDRNEVENLAVSTYRKRFDSEYDRLCQIPGVMRLHHLCCADYVADMCTKRGDDPAADERYLIHREMAQKLPRH</sequence>
<evidence type="ECO:0000256" key="2">
    <source>
        <dbReference type="ARBA" id="ARBA00022692"/>
    </source>
</evidence>
<evidence type="ECO:0000313" key="4">
    <source>
        <dbReference type="EMBL" id="AXX96549.1"/>
    </source>
</evidence>
<accession>A0A347UCH1</accession>
<evidence type="ECO:0000313" key="5">
    <source>
        <dbReference type="Proteomes" id="UP000261704"/>
    </source>
</evidence>
<dbReference type="KEGG" id="pamo:BAR1_00530"/>
<dbReference type="GO" id="GO:0005737">
    <property type="term" value="C:cytoplasm"/>
    <property type="evidence" value="ECO:0007669"/>
    <property type="project" value="TreeGrafter"/>
</dbReference>
<dbReference type="PANTHER" id="PTHR21461:SF69">
    <property type="entry name" value="GLYCOSYLTRANSFERASE FAMILY 92 PROTEIN"/>
    <property type="match status" value="1"/>
</dbReference>